<accession>A0A397TSK8</accession>
<sequence length="348" mass="39676">MSLWIDKYRPTTLENLTFNQGLSRKLKNLTDSDFPHLLIFGPSGAGKKTRILCILKELFGDGAEKIKIDQRSFETQRKKLDINIISSKYHIELTPSDVGTYDKIVFQELLTEIAQTQQIDADAKQRFKVVVINEADEITRDAQAALRRTMEKYMSNLRIILCCNSTSRIIEPIRSRCMLIRVPLPSIDEISTTLQHIASNEEIHLSKSLADKISLQSQRNPRKAILTFEVMASQKKKLNDNVEIPKVDWEQVIDDIVGKIVKTQAAETLSTVRQKIYELQSHCIPPSLILKKIALGLFTNEDIHSKAKFDIINSATHYDHRLRTGRHSIFHIEAFVSSAMSAILSTKY</sequence>
<organism evidence="3 4">
    <name type="scientific">Gigaspora rosea</name>
    <dbReference type="NCBI Taxonomy" id="44941"/>
    <lineage>
        <taxon>Eukaryota</taxon>
        <taxon>Fungi</taxon>
        <taxon>Fungi incertae sedis</taxon>
        <taxon>Mucoromycota</taxon>
        <taxon>Glomeromycotina</taxon>
        <taxon>Glomeromycetes</taxon>
        <taxon>Diversisporales</taxon>
        <taxon>Gigasporaceae</taxon>
        <taxon>Gigaspora</taxon>
    </lineage>
</organism>
<dbReference type="SUPFAM" id="SSF52540">
    <property type="entry name" value="P-loop containing nucleoside triphosphate hydrolases"/>
    <property type="match status" value="1"/>
</dbReference>
<dbReference type="Pfam" id="PF13177">
    <property type="entry name" value="DNA_pol3_delta2"/>
    <property type="match status" value="1"/>
</dbReference>
<dbReference type="InterPro" id="IPR003593">
    <property type="entry name" value="AAA+_ATPase"/>
</dbReference>
<gene>
    <name evidence="3" type="ORF">C2G38_2128604</name>
</gene>
<dbReference type="GO" id="GO:0006281">
    <property type="term" value="P:DNA repair"/>
    <property type="evidence" value="ECO:0007669"/>
    <property type="project" value="TreeGrafter"/>
</dbReference>
<comment type="caution">
    <text evidence="3">The sequence shown here is derived from an EMBL/GenBank/DDBJ whole genome shotgun (WGS) entry which is preliminary data.</text>
</comment>
<dbReference type="Proteomes" id="UP000266673">
    <property type="component" value="Unassembled WGS sequence"/>
</dbReference>
<proteinExistence type="predicted"/>
<dbReference type="CDD" id="cd00009">
    <property type="entry name" value="AAA"/>
    <property type="match status" value="1"/>
</dbReference>
<dbReference type="OrthoDB" id="761538at2759"/>
<dbReference type="PANTHER" id="PTHR11669:SF1">
    <property type="entry name" value="REPLICATION FACTOR C SUBUNIT 3"/>
    <property type="match status" value="1"/>
</dbReference>
<dbReference type="GO" id="GO:0003677">
    <property type="term" value="F:DNA binding"/>
    <property type="evidence" value="ECO:0007669"/>
    <property type="project" value="InterPro"/>
</dbReference>
<dbReference type="STRING" id="44941.A0A397TSK8"/>
<dbReference type="EMBL" id="QKWP01003388">
    <property type="protein sequence ID" value="RIB01010.1"/>
    <property type="molecule type" value="Genomic_DNA"/>
</dbReference>
<dbReference type="PANTHER" id="PTHR11669">
    <property type="entry name" value="REPLICATION FACTOR C / DNA POLYMERASE III GAMMA-TAU SUBUNIT"/>
    <property type="match status" value="1"/>
</dbReference>
<dbReference type="GO" id="GO:0031389">
    <property type="term" value="C:Rad17 RFC-like complex"/>
    <property type="evidence" value="ECO:0007669"/>
    <property type="project" value="TreeGrafter"/>
</dbReference>
<dbReference type="Pfam" id="PF22534">
    <property type="entry name" value="RFC_C"/>
    <property type="match status" value="1"/>
</dbReference>
<dbReference type="InterPro" id="IPR050238">
    <property type="entry name" value="DNA_Rep/Repair_Clamp_Loader"/>
</dbReference>
<keyword evidence="1" id="KW-0235">DNA replication</keyword>
<dbReference type="FunFam" id="3.40.50.300:FF:000136">
    <property type="entry name" value="Replication factor C subunit 5"/>
    <property type="match status" value="1"/>
</dbReference>
<dbReference type="AlphaFoldDB" id="A0A397TSK8"/>
<dbReference type="GO" id="GO:0006271">
    <property type="term" value="P:DNA strand elongation involved in DNA replication"/>
    <property type="evidence" value="ECO:0007669"/>
    <property type="project" value="UniProtKB-ARBA"/>
</dbReference>
<evidence type="ECO:0000256" key="1">
    <source>
        <dbReference type="ARBA" id="ARBA00022705"/>
    </source>
</evidence>
<dbReference type="SUPFAM" id="SSF48019">
    <property type="entry name" value="post-AAA+ oligomerization domain-like"/>
    <property type="match status" value="1"/>
</dbReference>
<reference evidence="3 4" key="1">
    <citation type="submission" date="2018-06" db="EMBL/GenBank/DDBJ databases">
        <title>Comparative genomics reveals the genomic features of Rhizophagus irregularis, R. cerebriforme, R. diaphanum and Gigaspora rosea, and their symbiotic lifestyle signature.</title>
        <authorList>
            <person name="Morin E."/>
            <person name="San Clemente H."/>
            <person name="Chen E.C.H."/>
            <person name="De La Providencia I."/>
            <person name="Hainaut M."/>
            <person name="Kuo A."/>
            <person name="Kohler A."/>
            <person name="Murat C."/>
            <person name="Tang N."/>
            <person name="Roy S."/>
            <person name="Loubradou J."/>
            <person name="Henrissat B."/>
            <person name="Grigoriev I.V."/>
            <person name="Corradi N."/>
            <person name="Roux C."/>
            <person name="Martin F.M."/>
        </authorList>
    </citation>
    <scope>NUCLEOTIDE SEQUENCE [LARGE SCALE GENOMIC DNA]</scope>
    <source>
        <strain evidence="3 4">DAOM 194757</strain>
    </source>
</reference>
<evidence type="ECO:0000313" key="3">
    <source>
        <dbReference type="EMBL" id="RIB01010.1"/>
    </source>
</evidence>
<feature type="domain" description="AAA+ ATPase" evidence="2">
    <location>
        <begin position="33"/>
        <end position="185"/>
    </location>
</feature>
<dbReference type="GO" id="GO:0005663">
    <property type="term" value="C:DNA replication factor C complex"/>
    <property type="evidence" value="ECO:0007669"/>
    <property type="project" value="TreeGrafter"/>
</dbReference>
<protein>
    <submittedName>
        <fullName evidence="3">P-loop containing nucleoside triphosphate hydrolase protein</fullName>
    </submittedName>
</protein>
<dbReference type="Gene3D" id="3.40.50.300">
    <property type="entry name" value="P-loop containing nucleotide triphosphate hydrolases"/>
    <property type="match status" value="1"/>
</dbReference>
<dbReference type="SMART" id="SM00382">
    <property type="entry name" value="AAA"/>
    <property type="match status" value="1"/>
</dbReference>
<dbReference type="Gene3D" id="1.20.272.10">
    <property type="match status" value="1"/>
</dbReference>
<dbReference type="GO" id="GO:0016787">
    <property type="term" value="F:hydrolase activity"/>
    <property type="evidence" value="ECO:0007669"/>
    <property type="project" value="UniProtKB-KW"/>
</dbReference>
<keyword evidence="3" id="KW-0378">Hydrolase</keyword>
<dbReference type="Gene3D" id="1.10.8.60">
    <property type="match status" value="1"/>
</dbReference>
<dbReference type="GO" id="GO:0031391">
    <property type="term" value="C:Elg1 RFC-like complex"/>
    <property type="evidence" value="ECO:0007669"/>
    <property type="project" value="TreeGrafter"/>
</dbReference>
<dbReference type="InterPro" id="IPR027417">
    <property type="entry name" value="P-loop_NTPase"/>
</dbReference>
<evidence type="ECO:0000259" key="2">
    <source>
        <dbReference type="SMART" id="SM00382"/>
    </source>
</evidence>
<dbReference type="InterPro" id="IPR008921">
    <property type="entry name" value="DNA_pol3_clamp-load_cplx_C"/>
</dbReference>
<evidence type="ECO:0000313" key="4">
    <source>
        <dbReference type="Proteomes" id="UP000266673"/>
    </source>
</evidence>
<name>A0A397TSK8_9GLOM</name>
<dbReference type="GO" id="GO:0031390">
    <property type="term" value="C:Ctf18 RFC-like complex"/>
    <property type="evidence" value="ECO:0007669"/>
    <property type="project" value="TreeGrafter"/>
</dbReference>
<keyword evidence="4" id="KW-1185">Reference proteome</keyword>
<dbReference type="GO" id="GO:0003689">
    <property type="term" value="F:DNA clamp loader activity"/>
    <property type="evidence" value="ECO:0007669"/>
    <property type="project" value="TreeGrafter"/>
</dbReference>
<dbReference type="Pfam" id="PF21960">
    <property type="entry name" value="RCF1-5-like_lid"/>
    <property type="match status" value="1"/>
</dbReference>